<feature type="transmembrane region" description="Helical" evidence="1">
    <location>
        <begin position="209"/>
        <end position="230"/>
    </location>
</feature>
<gene>
    <name evidence="2" type="ORF">TTHERM_000637219</name>
</gene>
<evidence type="ECO:0000313" key="3">
    <source>
        <dbReference type="Proteomes" id="UP000009168"/>
    </source>
</evidence>
<keyword evidence="1" id="KW-1133">Transmembrane helix</keyword>
<protein>
    <submittedName>
        <fullName evidence="2">Homocysteine S-methyltransferase family protein</fullName>
    </submittedName>
</protein>
<dbReference type="InterPro" id="IPR022127">
    <property type="entry name" value="STIMATE/YPL162C"/>
</dbReference>
<organism evidence="2 3">
    <name type="scientific">Tetrahymena thermophila (strain SB210)</name>
    <dbReference type="NCBI Taxonomy" id="312017"/>
    <lineage>
        <taxon>Eukaryota</taxon>
        <taxon>Sar</taxon>
        <taxon>Alveolata</taxon>
        <taxon>Ciliophora</taxon>
        <taxon>Intramacronucleata</taxon>
        <taxon>Oligohymenophorea</taxon>
        <taxon>Hymenostomatida</taxon>
        <taxon>Tetrahymenina</taxon>
        <taxon>Tetrahymenidae</taxon>
        <taxon>Tetrahymena</taxon>
    </lineage>
</organism>
<dbReference type="OrthoDB" id="431202at2759"/>
<evidence type="ECO:0000313" key="2">
    <source>
        <dbReference type="EMBL" id="EWS72964.1"/>
    </source>
</evidence>
<dbReference type="EMBL" id="GG662588">
    <property type="protein sequence ID" value="EWS72964.1"/>
    <property type="molecule type" value="Genomic_DNA"/>
</dbReference>
<evidence type="ECO:0000256" key="1">
    <source>
        <dbReference type="SAM" id="Phobius"/>
    </source>
</evidence>
<sequence>MPQESCDLVGPFSFFVQALLGFLSFLVLIVKRYKEKPKRQWKIWILDTSKQLASAFVAHLLNLFLSIILSSGNDDVDPCHWYFITVIFDTTVGVFLCYLILHQFEKLLTSTKYEKFKSGNYFNIITPDQAISIQEQHQKAGKNVDKEKLNTNLLRPIIQVNIGIWLMQLLIWNVIVIMSKSVLYFIQMGLQNVLLQIAGFLFQGITNIYLELIIVMAIIPVVMNGLQFWVQDNFLKKHEFSQTDKEFLMVEMFAPEDLDGLVELNQVQNQFRNTQCSFEDNNSQTKKYQQNASYDIENSDAI</sequence>
<accession>W7XI38</accession>
<dbReference type="InParanoid" id="W7XI38"/>
<name>W7XI38_TETTS</name>
<dbReference type="Proteomes" id="UP000009168">
    <property type="component" value="Unassembled WGS sequence"/>
</dbReference>
<dbReference type="STRING" id="312017.W7XI38"/>
<feature type="transmembrane region" description="Helical" evidence="1">
    <location>
        <begin position="12"/>
        <end position="30"/>
    </location>
</feature>
<keyword evidence="1" id="KW-0812">Transmembrane</keyword>
<dbReference type="RefSeq" id="XP_012654497.1">
    <property type="nucleotide sequence ID" value="XM_012799043.1"/>
</dbReference>
<dbReference type="Pfam" id="PF12400">
    <property type="entry name" value="STIMATE"/>
    <property type="match status" value="1"/>
</dbReference>
<keyword evidence="3" id="KW-1185">Reference proteome</keyword>
<dbReference type="PANTHER" id="PTHR31735">
    <property type="entry name" value="VACUOLAR MEMBRANE PROTEIN YPL162C"/>
    <property type="match status" value="1"/>
</dbReference>
<dbReference type="GO" id="GO:0016020">
    <property type="term" value="C:membrane"/>
    <property type="evidence" value="ECO:0007669"/>
    <property type="project" value="TreeGrafter"/>
</dbReference>
<dbReference type="GeneID" id="24439955"/>
<dbReference type="AlphaFoldDB" id="W7XI38"/>
<reference evidence="3" key="1">
    <citation type="journal article" date="2006" name="PLoS Biol.">
        <title>Macronuclear genome sequence of the ciliate Tetrahymena thermophila, a model eukaryote.</title>
        <authorList>
            <person name="Eisen J.A."/>
            <person name="Coyne R.S."/>
            <person name="Wu M."/>
            <person name="Wu D."/>
            <person name="Thiagarajan M."/>
            <person name="Wortman J.R."/>
            <person name="Badger J.H."/>
            <person name="Ren Q."/>
            <person name="Amedeo P."/>
            <person name="Jones K.M."/>
            <person name="Tallon L.J."/>
            <person name="Delcher A.L."/>
            <person name="Salzberg S.L."/>
            <person name="Silva J.C."/>
            <person name="Haas B.J."/>
            <person name="Majoros W.H."/>
            <person name="Farzad M."/>
            <person name="Carlton J.M."/>
            <person name="Smith R.K. Jr."/>
            <person name="Garg J."/>
            <person name="Pearlman R.E."/>
            <person name="Karrer K.M."/>
            <person name="Sun L."/>
            <person name="Manning G."/>
            <person name="Elde N.C."/>
            <person name="Turkewitz A.P."/>
            <person name="Asai D.J."/>
            <person name="Wilkes D.E."/>
            <person name="Wang Y."/>
            <person name="Cai H."/>
            <person name="Collins K."/>
            <person name="Stewart B.A."/>
            <person name="Lee S.R."/>
            <person name="Wilamowska K."/>
            <person name="Weinberg Z."/>
            <person name="Ruzzo W.L."/>
            <person name="Wloga D."/>
            <person name="Gaertig J."/>
            <person name="Frankel J."/>
            <person name="Tsao C.-C."/>
            <person name="Gorovsky M.A."/>
            <person name="Keeling P.J."/>
            <person name="Waller R.F."/>
            <person name="Patron N.J."/>
            <person name="Cherry J.M."/>
            <person name="Stover N.A."/>
            <person name="Krieger C.J."/>
            <person name="del Toro C."/>
            <person name="Ryder H.F."/>
            <person name="Williamson S.C."/>
            <person name="Barbeau R.A."/>
            <person name="Hamilton E.P."/>
            <person name="Orias E."/>
        </authorList>
    </citation>
    <scope>NUCLEOTIDE SEQUENCE [LARGE SCALE GENOMIC DNA]</scope>
    <source>
        <strain evidence="3">SB210</strain>
    </source>
</reference>
<dbReference type="KEGG" id="tet:TTHERM_000637219"/>
<keyword evidence="1" id="KW-0472">Membrane</keyword>
<dbReference type="PANTHER" id="PTHR31735:SF1">
    <property type="entry name" value="VACUOLAR MEMBRANE PROTEIN YPL162C"/>
    <property type="match status" value="1"/>
</dbReference>
<proteinExistence type="predicted"/>
<feature type="transmembrane region" description="Helical" evidence="1">
    <location>
        <begin position="51"/>
        <end position="69"/>
    </location>
</feature>
<feature type="transmembrane region" description="Helical" evidence="1">
    <location>
        <begin position="81"/>
        <end position="101"/>
    </location>
</feature>